<dbReference type="OrthoDB" id="5192951at2"/>
<organism evidence="1 2">
    <name type="scientific">Klenkia soli</name>
    <dbReference type="NCBI Taxonomy" id="1052260"/>
    <lineage>
        <taxon>Bacteria</taxon>
        <taxon>Bacillati</taxon>
        <taxon>Actinomycetota</taxon>
        <taxon>Actinomycetes</taxon>
        <taxon>Geodermatophilales</taxon>
        <taxon>Geodermatophilaceae</taxon>
        <taxon>Klenkia</taxon>
    </lineage>
</organism>
<proteinExistence type="predicted"/>
<gene>
    <name evidence="1" type="ORF">SAMN05660199_00696</name>
</gene>
<keyword evidence="2" id="KW-1185">Reference proteome</keyword>
<dbReference type="RefSeq" id="WP_091239802.1">
    <property type="nucleotide sequence ID" value="NZ_FNIR01000002.1"/>
</dbReference>
<dbReference type="EMBL" id="FNIR01000002">
    <property type="protein sequence ID" value="SDN79408.1"/>
    <property type="molecule type" value="Genomic_DNA"/>
</dbReference>
<reference evidence="2" key="1">
    <citation type="submission" date="2016-10" db="EMBL/GenBank/DDBJ databases">
        <authorList>
            <person name="Varghese N."/>
            <person name="Submissions S."/>
        </authorList>
    </citation>
    <scope>NUCLEOTIDE SEQUENCE [LARGE SCALE GENOMIC DNA]</scope>
    <source>
        <strain evidence="2">DSM 45843</strain>
    </source>
</reference>
<evidence type="ECO:0008006" key="3">
    <source>
        <dbReference type="Google" id="ProtNLM"/>
    </source>
</evidence>
<dbReference type="STRING" id="1052260.SAMN05660199_00696"/>
<sequence length="104" mass="10227">MTSPGRALVAGVDPQVVAAAVLACPAVVRLSGGPFGAAGTYLPGGRVTGVVVREVAGGGAPDVAVHLVVRAGVPVAEAAEQVRTALVVVVPGSRVDVHLEDVED</sequence>
<evidence type="ECO:0000313" key="1">
    <source>
        <dbReference type="EMBL" id="SDN79408.1"/>
    </source>
</evidence>
<name>A0A1H0EAR8_9ACTN</name>
<accession>A0A1H0EAR8</accession>
<dbReference type="PROSITE" id="PS51257">
    <property type="entry name" value="PROKAR_LIPOPROTEIN"/>
    <property type="match status" value="1"/>
</dbReference>
<protein>
    <recommendedName>
        <fullName evidence="3">Asp23 family, cell envelope-related function</fullName>
    </recommendedName>
</protein>
<dbReference type="AlphaFoldDB" id="A0A1H0EAR8"/>
<evidence type="ECO:0000313" key="2">
    <source>
        <dbReference type="Proteomes" id="UP000199088"/>
    </source>
</evidence>
<dbReference type="Proteomes" id="UP000199088">
    <property type="component" value="Unassembled WGS sequence"/>
</dbReference>